<dbReference type="STRING" id="400682.A0A1X7SDE5"/>
<evidence type="ECO:0000313" key="6">
    <source>
        <dbReference type="EnsemblMetazoa" id="Aqu2.1.00079_001"/>
    </source>
</evidence>
<dbReference type="InterPro" id="IPR027417">
    <property type="entry name" value="P-loop_NTPase"/>
</dbReference>
<organism evidence="6">
    <name type="scientific">Amphimedon queenslandica</name>
    <name type="common">Sponge</name>
    <dbReference type="NCBI Taxonomy" id="400682"/>
    <lineage>
        <taxon>Eukaryota</taxon>
        <taxon>Metazoa</taxon>
        <taxon>Porifera</taxon>
        <taxon>Demospongiae</taxon>
        <taxon>Heteroscleromorpha</taxon>
        <taxon>Haplosclerida</taxon>
        <taxon>Niphatidae</taxon>
        <taxon>Amphimedon</taxon>
    </lineage>
</organism>
<dbReference type="EC" id="3.6.4.13" evidence="1"/>
<evidence type="ECO:0000256" key="4">
    <source>
        <dbReference type="ARBA" id="ARBA00022806"/>
    </source>
</evidence>
<evidence type="ECO:0000256" key="5">
    <source>
        <dbReference type="ARBA" id="ARBA00022840"/>
    </source>
</evidence>
<keyword evidence="2" id="KW-0547">Nucleotide-binding</keyword>
<keyword evidence="3" id="KW-0378">Hydrolase</keyword>
<dbReference type="PANTHER" id="PTHR47963">
    <property type="entry name" value="DEAD-BOX ATP-DEPENDENT RNA HELICASE 47, MITOCHONDRIAL"/>
    <property type="match status" value="1"/>
</dbReference>
<dbReference type="GO" id="GO:0003724">
    <property type="term" value="F:RNA helicase activity"/>
    <property type="evidence" value="ECO:0007669"/>
    <property type="project" value="UniProtKB-EC"/>
</dbReference>
<dbReference type="PANTHER" id="PTHR47963:SF8">
    <property type="entry name" value="ATP-DEPENDENT RNA HELICASE DEAD"/>
    <property type="match status" value="1"/>
</dbReference>
<dbReference type="EnsemblMetazoa" id="Aqu2.1.00079_001">
    <property type="protein sequence ID" value="Aqu2.1.00079_001"/>
    <property type="gene ID" value="Aqu2.1.00079"/>
</dbReference>
<protein>
    <recommendedName>
        <fullName evidence="1">RNA helicase</fullName>
        <ecNumber evidence="1">3.6.4.13</ecNumber>
    </recommendedName>
</protein>
<reference evidence="6" key="1">
    <citation type="submission" date="2017-05" db="UniProtKB">
        <authorList>
            <consortium name="EnsemblMetazoa"/>
        </authorList>
    </citation>
    <scope>IDENTIFICATION</scope>
</reference>
<dbReference type="InterPro" id="IPR050547">
    <property type="entry name" value="DEAD_box_RNA_helicases"/>
</dbReference>
<dbReference type="GO" id="GO:0003723">
    <property type="term" value="F:RNA binding"/>
    <property type="evidence" value="ECO:0007669"/>
    <property type="project" value="TreeGrafter"/>
</dbReference>
<evidence type="ECO:0000256" key="3">
    <source>
        <dbReference type="ARBA" id="ARBA00022801"/>
    </source>
</evidence>
<dbReference type="AlphaFoldDB" id="A0A1X7SDE5"/>
<keyword evidence="5" id="KW-0067">ATP-binding</keyword>
<dbReference type="InParanoid" id="A0A1X7SDE5"/>
<dbReference type="GO" id="GO:0005524">
    <property type="term" value="F:ATP binding"/>
    <property type="evidence" value="ECO:0007669"/>
    <property type="project" value="UniProtKB-KW"/>
</dbReference>
<evidence type="ECO:0000256" key="1">
    <source>
        <dbReference type="ARBA" id="ARBA00012552"/>
    </source>
</evidence>
<dbReference type="SUPFAM" id="SSF52540">
    <property type="entry name" value="P-loop containing nucleoside triphosphate hydrolases"/>
    <property type="match status" value="1"/>
</dbReference>
<sequence length="72" mass="8045">DVDAYIHQSGRTGRAGRNGTCVMLYKPNQEFMINQVERRARISVQRVGAPQSSDIVKASDDDTIKSVYFSIP</sequence>
<keyword evidence="4" id="KW-0347">Helicase</keyword>
<proteinExistence type="predicted"/>
<name>A0A1X7SDE5_AMPQE</name>
<dbReference type="Gene3D" id="3.40.50.300">
    <property type="entry name" value="P-loop containing nucleotide triphosphate hydrolases"/>
    <property type="match status" value="1"/>
</dbReference>
<accession>A0A1X7SDE5</accession>
<evidence type="ECO:0000256" key="2">
    <source>
        <dbReference type="ARBA" id="ARBA00022741"/>
    </source>
</evidence>
<dbReference type="eggNOG" id="KOG0331">
    <property type="taxonomic scope" value="Eukaryota"/>
</dbReference>
<dbReference type="GO" id="GO:0016787">
    <property type="term" value="F:hydrolase activity"/>
    <property type="evidence" value="ECO:0007669"/>
    <property type="project" value="UniProtKB-KW"/>
</dbReference>